<gene>
    <name evidence="3" type="ORF">K466DRAFT_604916</name>
</gene>
<evidence type="ECO:0000256" key="1">
    <source>
        <dbReference type="SAM" id="Coils"/>
    </source>
</evidence>
<reference evidence="3 4" key="1">
    <citation type="journal article" date="2019" name="Nat. Ecol. Evol.">
        <title>Megaphylogeny resolves global patterns of mushroom evolution.</title>
        <authorList>
            <person name="Varga T."/>
            <person name="Krizsan K."/>
            <person name="Foldi C."/>
            <person name="Dima B."/>
            <person name="Sanchez-Garcia M."/>
            <person name="Sanchez-Ramirez S."/>
            <person name="Szollosi G.J."/>
            <person name="Szarkandi J.G."/>
            <person name="Papp V."/>
            <person name="Albert L."/>
            <person name="Andreopoulos W."/>
            <person name="Angelini C."/>
            <person name="Antonin V."/>
            <person name="Barry K.W."/>
            <person name="Bougher N.L."/>
            <person name="Buchanan P."/>
            <person name="Buyck B."/>
            <person name="Bense V."/>
            <person name="Catcheside P."/>
            <person name="Chovatia M."/>
            <person name="Cooper J."/>
            <person name="Damon W."/>
            <person name="Desjardin D."/>
            <person name="Finy P."/>
            <person name="Geml J."/>
            <person name="Haridas S."/>
            <person name="Hughes K."/>
            <person name="Justo A."/>
            <person name="Karasinski D."/>
            <person name="Kautmanova I."/>
            <person name="Kiss B."/>
            <person name="Kocsube S."/>
            <person name="Kotiranta H."/>
            <person name="LaButti K.M."/>
            <person name="Lechner B.E."/>
            <person name="Liimatainen K."/>
            <person name="Lipzen A."/>
            <person name="Lukacs Z."/>
            <person name="Mihaltcheva S."/>
            <person name="Morgado L.N."/>
            <person name="Niskanen T."/>
            <person name="Noordeloos M.E."/>
            <person name="Ohm R.A."/>
            <person name="Ortiz-Santana B."/>
            <person name="Ovrebo C."/>
            <person name="Racz N."/>
            <person name="Riley R."/>
            <person name="Savchenko A."/>
            <person name="Shiryaev A."/>
            <person name="Soop K."/>
            <person name="Spirin V."/>
            <person name="Szebenyi C."/>
            <person name="Tomsovsky M."/>
            <person name="Tulloss R.E."/>
            <person name="Uehling J."/>
            <person name="Grigoriev I.V."/>
            <person name="Vagvolgyi C."/>
            <person name="Papp T."/>
            <person name="Martin F.M."/>
            <person name="Miettinen O."/>
            <person name="Hibbett D.S."/>
            <person name="Nagy L.G."/>
        </authorList>
    </citation>
    <scope>NUCLEOTIDE SEQUENCE [LARGE SCALE GENOMIC DNA]</scope>
    <source>
        <strain evidence="3 4">HHB13444</strain>
    </source>
</reference>
<evidence type="ECO:0000313" key="3">
    <source>
        <dbReference type="EMBL" id="TFK80945.1"/>
    </source>
</evidence>
<evidence type="ECO:0000313" key="4">
    <source>
        <dbReference type="Proteomes" id="UP000308197"/>
    </source>
</evidence>
<name>A0A5C3NUD8_9APHY</name>
<sequence>MRSPIHTDAEYLSRAFVMRYDLERADGSAHEETITSLFRIAVASARHACLLALGKKTGRKAQYTAVQQELQLEVERLERDLAGALDCVDDEDMEASGSPYDDTYVQAYAPTQQLEDTSMHTGVSPETFVTDLIMLLKNPLVDMLLPVLLPTIEERVLANAAHSAHQDLKQHVSDAVDKAMPRALMQVQTRLEETMPSRLEAPVSSHLEKTLAVALVEPVSAAIKTPVINALIAPVSKALQQPVCGELLKSLPPHLTLDVKPLPMQTGARAAAPAPAKTTTVKSSSTRARSHLKRTRDDGSLRPAAGENQPAAKRSAIMPSTWRGGKLHM</sequence>
<evidence type="ECO:0000256" key="2">
    <source>
        <dbReference type="SAM" id="MobiDB-lite"/>
    </source>
</evidence>
<dbReference type="Proteomes" id="UP000308197">
    <property type="component" value="Unassembled WGS sequence"/>
</dbReference>
<proteinExistence type="predicted"/>
<keyword evidence="1" id="KW-0175">Coiled coil</keyword>
<accession>A0A5C3NUD8</accession>
<keyword evidence="4" id="KW-1185">Reference proteome</keyword>
<feature type="coiled-coil region" evidence="1">
    <location>
        <begin position="60"/>
        <end position="87"/>
    </location>
</feature>
<organism evidence="3 4">
    <name type="scientific">Polyporus arcularius HHB13444</name>
    <dbReference type="NCBI Taxonomy" id="1314778"/>
    <lineage>
        <taxon>Eukaryota</taxon>
        <taxon>Fungi</taxon>
        <taxon>Dikarya</taxon>
        <taxon>Basidiomycota</taxon>
        <taxon>Agaricomycotina</taxon>
        <taxon>Agaricomycetes</taxon>
        <taxon>Polyporales</taxon>
        <taxon>Polyporaceae</taxon>
        <taxon>Polyporus</taxon>
    </lineage>
</organism>
<dbReference type="EMBL" id="ML211680">
    <property type="protein sequence ID" value="TFK80945.1"/>
    <property type="molecule type" value="Genomic_DNA"/>
</dbReference>
<dbReference type="InParanoid" id="A0A5C3NUD8"/>
<dbReference type="AlphaFoldDB" id="A0A5C3NUD8"/>
<feature type="compositionally biased region" description="Polar residues" evidence="2">
    <location>
        <begin position="277"/>
        <end position="287"/>
    </location>
</feature>
<protein>
    <submittedName>
        <fullName evidence="3">Uncharacterized protein</fullName>
    </submittedName>
</protein>
<feature type="region of interest" description="Disordered" evidence="2">
    <location>
        <begin position="266"/>
        <end position="329"/>
    </location>
</feature>